<evidence type="ECO:0000313" key="2">
    <source>
        <dbReference type="EMBL" id="SUZ93634.1"/>
    </source>
</evidence>
<evidence type="ECO:0000259" key="1">
    <source>
        <dbReference type="Pfam" id="PF01575"/>
    </source>
</evidence>
<protein>
    <recommendedName>
        <fullName evidence="1">MaoC-like domain-containing protein</fullName>
    </recommendedName>
</protein>
<accession>A0A381RQW0</accession>
<dbReference type="Pfam" id="PF01575">
    <property type="entry name" value="MaoC_dehydratas"/>
    <property type="match status" value="1"/>
</dbReference>
<proteinExistence type="predicted"/>
<dbReference type="AlphaFoldDB" id="A0A381RQW0"/>
<feature type="domain" description="MaoC-like" evidence="1">
    <location>
        <begin position="37"/>
        <end position="116"/>
    </location>
</feature>
<gene>
    <name evidence="2" type="ORF">METZ01_LOCUS46488</name>
</gene>
<dbReference type="InterPro" id="IPR029069">
    <property type="entry name" value="HotDog_dom_sf"/>
</dbReference>
<reference evidence="2" key="1">
    <citation type="submission" date="2018-05" db="EMBL/GenBank/DDBJ databases">
        <authorList>
            <person name="Lanie J.A."/>
            <person name="Ng W.-L."/>
            <person name="Kazmierczak K.M."/>
            <person name="Andrzejewski T.M."/>
            <person name="Davidsen T.M."/>
            <person name="Wayne K.J."/>
            <person name="Tettelin H."/>
            <person name="Glass J.I."/>
            <person name="Rusch D."/>
            <person name="Podicherti R."/>
            <person name="Tsui H.-C.T."/>
            <person name="Winkler M.E."/>
        </authorList>
    </citation>
    <scope>NUCLEOTIDE SEQUENCE</scope>
</reference>
<dbReference type="Gene3D" id="3.10.129.10">
    <property type="entry name" value="Hotdog Thioesterase"/>
    <property type="match status" value="1"/>
</dbReference>
<organism evidence="2">
    <name type="scientific">marine metagenome</name>
    <dbReference type="NCBI Taxonomy" id="408172"/>
    <lineage>
        <taxon>unclassified sequences</taxon>
        <taxon>metagenomes</taxon>
        <taxon>ecological metagenomes</taxon>
    </lineage>
</organism>
<name>A0A381RQW0_9ZZZZ</name>
<sequence>VGDVEFGTELPTFAPDTSLENVKRFGKFVGWGGPRFTDHEAARKEGFPGALVPGVMSQGFLGAMIHRWAPSAAIVAIDTVFRAPVLVDQPHQIVGVVTDVDEEAGSVEIDITITNEAEETRVFGTATIKLPTG</sequence>
<dbReference type="EMBL" id="UINC01002163">
    <property type="protein sequence ID" value="SUZ93634.1"/>
    <property type="molecule type" value="Genomic_DNA"/>
</dbReference>
<dbReference type="SUPFAM" id="SSF54637">
    <property type="entry name" value="Thioesterase/thiol ester dehydrase-isomerase"/>
    <property type="match status" value="1"/>
</dbReference>
<dbReference type="InterPro" id="IPR002539">
    <property type="entry name" value="MaoC-like_dom"/>
</dbReference>
<feature type="non-terminal residue" evidence="2">
    <location>
        <position position="1"/>
    </location>
</feature>